<evidence type="ECO:0000256" key="3">
    <source>
        <dbReference type="ARBA" id="ARBA00022737"/>
    </source>
</evidence>
<dbReference type="InterPro" id="IPR018357">
    <property type="entry name" value="Hexapep_transf_CS"/>
</dbReference>
<evidence type="ECO:0000256" key="1">
    <source>
        <dbReference type="ARBA" id="ARBA00007274"/>
    </source>
</evidence>
<evidence type="ECO:0000313" key="7">
    <source>
        <dbReference type="EMBL" id="RAQ30623.1"/>
    </source>
</evidence>
<dbReference type="InterPro" id="IPR024688">
    <property type="entry name" value="Mac_dom"/>
</dbReference>
<accession>A0A328UMA2</accession>
<dbReference type="EC" id="2.3.1.-" evidence="5"/>
<dbReference type="CDD" id="cd03357">
    <property type="entry name" value="LbH_MAT_GAT"/>
    <property type="match status" value="1"/>
</dbReference>
<dbReference type="InterPro" id="IPR011004">
    <property type="entry name" value="Trimer_LpxA-like_sf"/>
</dbReference>
<dbReference type="SUPFAM" id="SSF51161">
    <property type="entry name" value="Trimeric LpxA-like enzymes"/>
    <property type="match status" value="1"/>
</dbReference>
<evidence type="ECO:0000259" key="6">
    <source>
        <dbReference type="SMART" id="SM01266"/>
    </source>
</evidence>
<dbReference type="EMBL" id="QLYR01000001">
    <property type="protein sequence ID" value="RAQ30623.1"/>
    <property type="molecule type" value="Genomic_DNA"/>
</dbReference>
<organism evidence="7 8">
    <name type="scientific">Hydrogeniiclostridium mannosilyticum</name>
    <dbReference type="NCBI Taxonomy" id="2764322"/>
    <lineage>
        <taxon>Bacteria</taxon>
        <taxon>Bacillati</taxon>
        <taxon>Bacillota</taxon>
        <taxon>Clostridia</taxon>
        <taxon>Eubacteriales</taxon>
        <taxon>Acutalibacteraceae</taxon>
        <taxon>Hydrogeniiclostridium</taxon>
    </lineage>
</organism>
<comment type="caution">
    <text evidence="7">The sequence shown here is derived from an EMBL/GenBank/DDBJ whole genome shotgun (WGS) entry which is preliminary data.</text>
</comment>
<dbReference type="AlphaFoldDB" id="A0A328UMA2"/>
<proteinExistence type="inferred from homology"/>
<dbReference type="FunFam" id="2.160.10.10:FF:000025">
    <property type="entry name" value="Hexapeptide-repeat containing-acetyltransferase"/>
    <property type="match status" value="1"/>
</dbReference>
<dbReference type="InterPro" id="IPR039369">
    <property type="entry name" value="LacA-like"/>
</dbReference>
<gene>
    <name evidence="7" type="ORF">DPQ25_03815</name>
</gene>
<dbReference type="GO" id="GO:0008870">
    <property type="term" value="F:galactoside O-acetyltransferase activity"/>
    <property type="evidence" value="ECO:0007669"/>
    <property type="project" value="TreeGrafter"/>
</dbReference>
<protein>
    <recommendedName>
        <fullName evidence="5">Acetyltransferase</fullName>
        <ecNumber evidence="5">2.3.1.-</ecNumber>
    </recommendedName>
</protein>
<dbReference type="Proteomes" id="UP000249377">
    <property type="component" value="Unassembled WGS sequence"/>
</dbReference>
<dbReference type="PANTHER" id="PTHR43017">
    <property type="entry name" value="GALACTOSIDE O-ACETYLTRANSFERASE"/>
    <property type="match status" value="1"/>
</dbReference>
<keyword evidence="8" id="KW-1185">Reference proteome</keyword>
<dbReference type="Pfam" id="PF00132">
    <property type="entry name" value="Hexapep"/>
    <property type="match status" value="1"/>
</dbReference>
<reference evidence="7 8" key="1">
    <citation type="submission" date="2018-06" db="EMBL/GenBank/DDBJ databases">
        <title>Noncontiguous genome sequence of Ruminococcaceae bacterium ASD2818.</title>
        <authorList>
            <person name="Chaplin A.V."/>
            <person name="Sokolova S.R."/>
            <person name="Kochetkova T.O."/>
            <person name="Goltsov A.Y."/>
            <person name="Trofimov D.Y."/>
            <person name="Efimov B.A."/>
        </authorList>
    </citation>
    <scope>NUCLEOTIDE SEQUENCE [LARGE SCALE GENOMIC DNA]</scope>
    <source>
        <strain evidence="7 8">ASD2818</strain>
    </source>
</reference>
<sequence>MSLEKQMKSGLVYCEYGHSSAQDRAYEQVIEFQRNHCKELMFDFNHTRPGDTRTKRRILEELLGSVGEEVWMESPVNFAYGCNTYIGHHFYANFNMSIVDDGEVHIGNYVMFGPNVTVTVTGHPVWGEYRRKCAQFSLPVVIEDDVWIGANTVVLPGVTIGKGTVIGAGSVVTHDIPAGVVAFGAPCRVIREISGRDRLYYRKDLELNPDWDR</sequence>
<dbReference type="InterPro" id="IPR001451">
    <property type="entry name" value="Hexapep"/>
</dbReference>
<dbReference type="RefSeq" id="WP_112331818.1">
    <property type="nucleotide sequence ID" value="NZ_JADPHD010000004.1"/>
</dbReference>
<keyword evidence="2 5" id="KW-0808">Transferase</keyword>
<keyword evidence="4 5" id="KW-0012">Acyltransferase</keyword>
<comment type="similarity">
    <text evidence="1 5">Belongs to the transferase hexapeptide repeat family.</text>
</comment>
<dbReference type="SMART" id="SM01266">
    <property type="entry name" value="Mac"/>
    <property type="match status" value="1"/>
</dbReference>
<keyword evidence="3" id="KW-0677">Repeat</keyword>
<dbReference type="Pfam" id="PF12464">
    <property type="entry name" value="Mac"/>
    <property type="match status" value="1"/>
</dbReference>
<evidence type="ECO:0000256" key="2">
    <source>
        <dbReference type="ARBA" id="ARBA00022679"/>
    </source>
</evidence>
<dbReference type="Gene3D" id="2.160.10.10">
    <property type="entry name" value="Hexapeptide repeat proteins"/>
    <property type="match status" value="1"/>
</dbReference>
<name>A0A328UMA2_9FIRM</name>
<feature type="domain" description="Maltose/galactoside acetyltransferase" evidence="6">
    <location>
        <begin position="4"/>
        <end position="68"/>
    </location>
</feature>
<dbReference type="PANTHER" id="PTHR43017:SF1">
    <property type="entry name" value="ACETYLTRANSFERASE YJL218W-RELATED"/>
    <property type="match status" value="1"/>
</dbReference>
<evidence type="ECO:0000256" key="5">
    <source>
        <dbReference type="RuleBase" id="RU367021"/>
    </source>
</evidence>
<dbReference type="PROSITE" id="PS00101">
    <property type="entry name" value="HEXAPEP_TRANSFERASES"/>
    <property type="match status" value="1"/>
</dbReference>
<evidence type="ECO:0000256" key="4">
    <source>
        <dbReference type="ARBA" id="ARBA00023315"/>
    </source>
</evidence>
<evidence type="ECO:0000313" key="8">
    <source>
        <dbReference type="Proteomes" id="UP000249377"/>
    </source>
</evidence>